<keyword evidence="1" id="KW-0472">Membrane</keyword>
<feature type="transmembrane region" description="Helical" evidence="1">
    <location>
        <begin position="141"/>
        <end position="161"/>
    </location>
</feature>
<protein>
    <submittedName>
        <fullName evidence="2">Uncharacterized protein</fullName>
    </submittedName>
</protein>
<reference evidence="2 3" key="1">
    <citation type="submission" date="2017-03" db="EMBL/GenBank/DDBJ databases">
        <title>WGS assembly of Porphyra umbilicalis.</title>
        <authorList>
            <person name="Brawley S.H."/>
            <person name="Blouin N.A."/>
            <person name="Ficko-Blean E."/>
            <person name="Wheeler G.L."/>
            <person name="Lohr M."/>
            <person name="Goodson H.V."/>
            <person name="Jenkins J.W."/>
            <person name="Blaby-Haas C.E."/>
            <person name="Helliwell K.E."/>
            <person name="Chan C."/>
            <person name="Marriage T."/>
            <person name="Bhattacharya D."/>
            <person name="Klein A.S."/>
            <person name="Badis Y."/>
            <person name="Brodie J."/>
            <person name="Cao Y."/>
            <person name="Collen J."/>
            <person name="Dittami S.M."/>
            <person name="Gachon C.M."/>
            <person name="Green B.R."/>
            <person name="Karpowicz S."/>
            <person name="Kim J.W."/>
            <person name="Kudahl U."/>
            <person name="Lin S."/>
            <person name="Michel G."/>
            <person name="Mittag M."/>
            <person name="Olson B.J."/>
            <person name="Pangilinan J."/>
            <person name="Peng Y."/>
            <person name="Qiu H."/>
            <person name="Shu S."/>
            <person name="Singer J.T."/>
            <person name="Smith A.G."/>
            <person name="Sprecher B.N."/>
            <person name="Wagner V."/>
            <person name="Wang W."/>
            <person name="Wang Z.-Y."/>
            <person name="Yan J."/>
            <person name="Yarish C."/>
            <person name="Zoeuner-Riek S."/>
            <person name="Zhuang Y."/>
            <person name="Zou Y."/>
            <person name="Lindquist E.A."/>
            <person name="Grimwood J."/>
            <person name="Barry K."/>
            <person name="Rokhsar D.S."/>
            <person name="Schmutz J."/>
            <person name="Stiller J.W."/>
            <person name="Grossman A.R."/>
            <person name="Prochnik S.E."/>
        </authorList>
    </citation>
    <scope>NUCLEOTIDE SEQUENCE [LARGE SCALE GENOMIC DNA]</scope>
    <source>
        <strain evidence="2">4086291</strain>
    </source>
</reference>
<feature type="transmembrane region" description="Helical" evidence="1">
    <location>
        <begin position="25"/>
        <end position="49"/>
    </location>
</feature>
<keyword evidence="3" id="KW-1185">Reference proteome</keyword>
<name>A0A1X6NSC2_PORUM</name>
<feature type="transmembrane region" description="Helical" evidence="1">
    <location>
        <begin position="167"/>
        <end position="183"/>
    </location>
</feature>
<proteinExistence type="predicted"/>
<gene>
    <name evidence="2" type="ORF">BU14_0528s0005</name>
</gene>
<evidence type="ECO:0000313" key="3">
    <source>
        <dbReference type="Proteomes" id="UP000218209"/>
    </source>
</evidence>
<sequence length="236" mass="24166">MATPLGPSPDPSPIEVVVATRTDAAWYAAAAILGGGLVVTAVGASRAAYRPKASLRAQPLRVRTAAAAEAWLLALSMAVASTLALAGHWAVGAGEGTAWGRLLPSVGLLGLVVAVCPIPAHPSWAAAAEAGPLRTWVHSVPLRWVGGGIGAAGGGLALMGVTETWDALAANVVAFVAAWLHPFRPALRASPSRMGEDVGDGLLLLPGLFGAAKARRWRRWEPDRAGGRATCHQLLP</sequence>
<evidence type="ECO:0000313" key="2">
    <source>
        <dbReference type="EMBL" id="OSX71477.1"/>
    </source>
</evidence>
<keyword evidence="1" id="KW-1133">Transmembrane helix</keyword>
<accession>A0A1X6NSC2</accession>
<dbReference type="Proteomes" id="UP000218209">
    <property type="component" value="Unassembled WGS sequence"/>
</dbReference>
<keyword evidence="1" id="KW-0812">Transmembrane</keyword>
<dbReference type="EMBL" id="KV919131">
    <property type="protein sequence ID" value="OSX71477.1"/>
    <property type="molecule type" value="Genomic_DNA"/>
</dbReference>
<evidence type="ECO:0000256" key="1">
    <source>
        <dbReference type="SAM" id="Phobius"/>
    </source>
</evidence>
<organism evidence="2 3">
    <name type="scientific">Porphyra umbilicalis</name>
    <name type="common">Purple laver</name>
    <name type="synonym">Red alga</name>
    <dbReference type="NCBI Taxonomy" id="2786"/>
    <lineage>
        <taxon>Eukaryota</taxon>
        <taxon>Rhodophyta</taxon>
        <taxon>Bangiophyceae</taxon>
        <taxon>Bangiales</taxon>
        <taxon>Bangiaceae</taxon>
        <taxon>Porphyra</taxon>
    </lineage>
</organism>
<feature type="transmembrane region" description="Helical" evidence="1">
    <location>
        <begin position="70"/>
        <end position="90"/>
    </location>
</feature>
<dbReference type="AlphaFoldDB" id="A0A1X6NSC2"/>
<feature type="transmembrane region" description="Helical" evidence="1">
    <location>
        <begin position="102"/>
        <end position="120"/>
    </location>
</feature>